<keyword evidence="3" id="KW-0805">Transcription regulation</keyword>
<evidence type="ECO:0000313" key="10">
    <source>
        <dbReference type="Proteomes" id="UP001279734"/>
    </source>
</evidence>
<feature type="compositionally biased region" description="Basic and acidic residues" evidence="7">
    <location>
        <begin position="54"/>
        <end position="88"/>
    </location>
</feature>
<evidence type="ECO:0000256" key="5">
    <source>
        <dbReference type="ARBA" id="ARBA00023163"/>
    </source>
</evidence>
<keyword evidence="10" id="KW-1185">Reference proteome</keyword>
<evidence type="ECO:0000256" key="1">
    <source>
        <dbReference type="ARBA" id="ARBA00004604"/>
    </source>
</evidence>
<keyword evidence="5" id="KW-0804">Transcription</keyword>
<comment type="subcellular location">
    <subcellularLocation>
        <location evidence="1">Nucleus</location>
        <location evidence="1">Nucleolus</location>
    </subcellularLocation>
</comment>
<dbReference type="Proteomes" id="UP001279734">
    <property type="component" value="Unassembled WGS sequence"/>
</dbReference>
<feature type="compositionally biased region" description="Acidic residues" evidence="7">
    <location>
        <begin position="320"/>
        <end position="343"/>
    </location>
</feature>
<dbReference type="GO" id="GO:0003677">
    <property type="term" value="F:DNA binding"/>
    <property type="evidence" value="ECO:0007669"/>
    <property type="project" value="UniProtKB-KW"/>
</dbReference>
<feature type="compositionally biased region" description="Basic and acidic residues" evidence="7">
    <location>
        <begin position="293"/>
        <end position="319"/>
    </location>
</feature>
<keyword evidence="6" id="KW-0539">Nucleus</keyword>
<name>A0AAD3TL10_NEPGR</name>
<keyword evidence="4" id="KW-0238">DNA-binding</keyword>
<dbReference type="Gene3D" id="1.10.10.60">
    <property type="entry name" value="Homeodomain-like"/>
    <property type="match status" value="1"/>
</dbReference>
<proteinExistence type="predicted"/>
<evidence type="ECO:0000256" key="2">
    <source>
        <dbReference type="ARBA" id="ARBA00022853"/>
    </source>
</evidence>
<feature type="region of interest" description="Disordered" evidence="7">
    <location>
        <begin position="277"/>
        <end position="486"/>
    </location>
</feature>
<dbReference type="GO" id="GO:0042393">
    <property type="term" value="F:histone binding"/>
    <property type="evidence" value="ECO:0007669"/>
    <property type="project" value="TreeGrafter"/>
</dbReference>
<dbReference type="GO" id="GO:0006325">
    <property type="term" value="P:chromatin organization"/>
    <property type="evidence" value="ECO:0007669"/>
    <property type="project" value="UniProtKB-KW"/>
</dbReference>
<dbReference type="EMBL" id="BSYO01000040">
    <property type="protein sequence ID" value="GMH31495.1"/>
    <property type="molecule type" value="Genomic_DNA"/>
</dbReference>
<feature type="region of interest" description="Disordered" evidence="7">
    <location>
        <begin position="1"/>
        <end position="155"/>
    </location>
</feature>
<feature type="compositionally biased region" description="Low complexity" evidence="7">
    <location>
        <begin position="417"/>
        <end position="428"/>
    </location>
</feature>
<comment type="caution">
    <text evidence="9">The sequence shown here is derived from an EMBL/GenBank/DDBJ whole genome shotgun (WGS) entry which is preliminary data.</text>
</comment>
<dbReference type="InterPro" id="IPR014876">
    <property type="entry name" value="DEK_C"/>
</dbReference>
<dbReference type="Pfam" id="PF08766">
    <property type="entry name" value="DEK_C"/>
    <property type="match status" value="1"/>
</dbReference>
<accession>A0AAD3TL10</accession>
<dbReference type="PROSITE" id="PS51998">
    <property type="entry name" value="DEK_C"/>
    <property type="match status" value="1"/>
</dbReference>
<reference evidence="9" key="1">
    <citation type="submission" date="2023-05" db="EMBL/GenBank/DDBJ databases">
        <title>Nepenthes gracilis genome sequencing.</title>
        <authorList>
            <person name="Fukushima K."/>
        </authorList>
    </citation>
    <scope>NUCLEOTIDE SEQUENCE</scope>
    <source>
        <strain evidence="9">SING2019-196</strain>
    </source>
</reference>
<feature type="compositionally biased region" description="Basic and acidic residues" evidence="7">
    <location>
        <begin position="33"/>
        <end position="42"/>
    </location>
</feature>
<dbReference type="InterPro" id="IPR044198">
    <property type="entry name" value="DEK"/>
</dbReference>
<keyword evidence="2" id="KW-0156">Chromatin regulator</keyword>
<protein>
    <recommendedName>
        <fullName evidence="8">DEK-C domain-containing protein</fullName>
    </recommendedName>
</protein>
<evidence type="ECO:0000259" key="8">
    <source>
        <dbReference type="PROSITE" id="PS51998"/>
    </source>
</evidence>
<evidence type="ECO:0000256" key="7">
    <source>
        <dbReference type="SAM" id="MobiDB-lite"/>
    </source>
</evidence>
<organism evidence="9 10">
    <name type="scientific">Nepenthes gracilis</name>
    <name type="common">Slender pitcher plant</name>
    <dbReference type="NCBI Taxonomy" id="150966"/>
    <lineage>
        <taxon>Eukaryota</taxon>
        <taxon>Viridiplantae</taxon>
        <taxon>Streptophyta</taxon>
        <taxon>Embryophyta</taxon>
        <taxon>Tracheophyta</taxon>
        <taxon>Spermatophyta</taxon>
        <taxon>Magnoliopsida</taxon>
        <taxon>eudicotyledons</taxon>
        <taxon>Gunneridae</taxon>
        <taxon>Pentapetalae</taxon>
        <taxon>Caryophyllales</taxon>
        <taxon>Nepenthaceae</taxon>
        <taxon>Nepenthes</taxon>
    </lineage>
</organism>
<feature type="compositionally biased region" description="Basic and acidic residues" evidence="7">
    <location>
        <begin position="95"/>
        <end position="106"/>
    </location>
</feature>
<evidence type="ECO:0000256" key="3">
    <source>
        <dbReference type="ARBA" id="ARBA00023015"/>
    </source>
</evidence>
<evidence type="ECO:0000313" key="9">
    <source>
        <dbReference type="EMBL" id="GMH31495.1"/>
    </source>
</evidence>
<dbReference type="SUPFAM" id="SSF109715">
    <property type="entry name" value="DEK C-terminal domain"/>
    <property type="match status" value="1"/>
</dbReference>
<feature type="compositionally biased region" description="Basic and acidic residues" evidence="7">
    <location>
        <begin position="115"/>
        <end position="140"/>
    </location>
</feature>
<evidence type="ECO:0000256" key="4">
    <source>
        <dbReference type="ARBA" id="ARBA00023125"/>
    </source>
</evidence>
<dbReference type="PANTHER" id="PTHR13468">
    <property type="entry name" value="DEK PROTEIN"/>
    <property type="match status" value="1"/>
</dbReference>
<dbReference type="GO" id="GO:2000779">
    <property type="term" value="P:regulation of double-strand break repair"/>
    <property type="evidence" value="ECO:0007669"/>
    <property type="project" value="TreeGrafter"/>
</dbReference>
<dbReference type="FunFam" id="1.10.10.60:FF:000220">
    <property type="entry name" value="DEK domain-containing chromatin associated protein"/>
    <property type="match status" value="1"/>
</dbReference>
<feature type="compositionally biased region" description="Low complexity" evidence="7">
    <location>
        <begin position="143"/>
        <end position="155"/>
    </location>
</feature>
<feature type="compositionally biased region" description="Basic and acidic residues" evidence="7">
    <location>
        <begin position="344"/>
        <end position="381"/>
    </location>
</feature>
<gene>
    <name evidence="9" type="ORF">Nepgr_033338</name>
</gene>
<feature type="domain" description="DEK-C" evidence="8">
    <location>
        <begin position="483"/>
        <end position="538"/>
    </location>
</feature>
<evidence type="ECO:0000256" key="6">
    <source>
        <dbReference type="ARBA" id="ARBA00023242"/>
    </source>
</evidence>
<dbReference type="GO" id="GO:0005730">
    <property type="term" value="C:nucleolus"/>
    <property type="evidence" value="ECO:0007669"/>
    <property type="project" value="UniProtKB-SubCell"/>
</dbReference>
<dbReference type="PANTHER" id="PTHR13468:SF1">
    <property type="entry name" value="PROTEIN DEK"/>
    <property type="match status" value="1"/>
</dbReference>
<feature type="compositionally biased region" description="Basic and acidic residues" evidence="7">
    <location>
        <begin position="438"/>
        <end position="455"/>
    </location>
</feature>
<dbReference type="AlphaFoldDB" id="A0AAD3TL10"/>
<sequence length="553" mass="62042">MLFVDPNFDFMASEAEEEQQQDREGAVADEGVEVTKEINAENKEDEEEANELLGENRESEPVEKEVVKEGKEDEVNVKEKAEESRGKEENEDEGEKAKEGEESKKVVRDRKKSSKKYEEKESEDKKEKIDRPIRERKTVERYSLPSPVSRSSASKPLAIVKGSGTPLKDIPNVAFKLSKRKPDDNLQLLHTILFGKKAKAYNLKRDIGKFSGFAWIDNEEKQRAKLREKLDKCVKEKLLDLCDVLNIPINKANVKKEDLSVKLLEFLESPHATTDLLLADKEQKGKGRRNKATPKEASAEKSTKKTQVGEKRERTSKVEEENENDEDDGHSDDKDDSAEEDDNEKAHKESSEHKEVNSEEEREEPKERITSPKGSFKERSGAKSTKGSTQKKKNSPEKSMKGSVKTAKSATRLPGKAAAESSASRSQAKGPPSKKQKIGKETPKDKRTEVSDKGRSKNQSGKTPVKPKRDQGKGKTSKKAMAHPSKEELHAVVVNILKEVDFNTATLSDILRQLGSHFSVDLMDRKAEVKEIITEVINNMSDEDDDDDDTGSA</sequence>